<comment type="caution">
    <text evidence="2">The sequence shown here is derived from an EMBL/GenBank/DDBJ whole genome shotgun (WGS) entry which is preliminary data.</text>
</comment>
<dbReference type="PANTHER" id="PTHR45913:SF19">
    <property type="entry name" value="LOW QUALITY PROTEIN: ZINC FINGER BED DOMAIN-CONTAINING PROTEIN 5-LIKE"/>
    <property type="match status" value="1"/>
</dbReference>
<evidence type="ECO:0000313" key="3">
    <source>
        <dbReference type="Proteomes" id="UP000887159"/>
    </source>
</evidence>
<gene>
    <name evidence="2" type="primary">ZMYM6</name>
    <name evidence="2" type="ORF">TNCV_160181</name>
</gene>
<dbReference type="AlphaFoldDB" id="A0A8X6R8S7"/>
<keyword evidence="3" id="KW-1185">Reference proteome</keyword>
<dbReference type="EMBL" id="BMAU01021046">
    <property type="protein sequence ID" value="GFX88204.1"/>
    <property type="molecule type" value="Genomic_DNA"/>
</dbReference>
<evidence type="ECO:0000259" key="1">
    <source>
        <dbReference type="Pfam" id="PF20700"/>
    </source>
</evidence>
<feature type="domain" description="Mutator-like transposase" evidence="1">
    <location>
        <begin position="288"/>
        <end position="426"/>
    </location>
</feature>
<organism evidence="2 3">
    <name type="scientific">Trichonephila clavipes</name>
    <name type="common">Golden silk orbweaver</name>
    <name type="synonym">Nephila clavipes</name>
    <dbReference type="NCBI Taxonomy" id="2585209"/>
    <lineage>
        <taxon>Eukaryota</taxon>
        <taxon>Metazoa</taxon>
        <taxon>Ecdysozoa</taxon>
        <taxon>Arthropoda</taxon>
        <taxon>Chelicerata</taxon>
        <taxon>Arachnida</taxon>
        <taxon>Araneae</taxon>
        <taxon>Araneomorphae</taxon>
        <taxon>Entelegynae</taxon>
        <taxon>Araneoidea</taxon>
        <taxon>Nephilidae</taxon>
        <taxon>Trichonephila</taxon>
    </lineage>
</organism>
<evidence type="ECO:0000313" key="2">
    <source>
        <dbReference type="EMBL" id="GFX88204.1"/>
    </source>
</evidence>
<sequence length="453" mass="52251">MKPNKLKRHFETLHGEYINKPREFFESKLKSYEKKTFLKKTLSVNEKALLTSYKVSYKIARCKKPPTIAEELILPAAIEMVETMFGDNCAKELQSIPLSNGTVSSRIDDIAEEVEQQLFGKLRDKMFSIQLDEATDSNKDAHFIAYVQFWDGMSAVEELLFCKPIKLKATAIALFDILNNFINEANIEWKNCVGICTDGARTMSGRFKSIQALVKQKSPLCIWTHCMIHREPLASKEISPGLNIVLMTVMTVVNYIKMRPLKSRIFSGLCKDMGARICWRNGSLRNAENFFRSEQKHGLKYQRYIGDGDSKTFLSIAEKKPYGDSVPIEKIECVGHVQKRMGSRLRKLKALWGEKEAFRWENNWWERSPNRCYYKQIDDFYGNAILANSHNVNEMRQAVWAVWAHTSSTDDEPKHWFCPKGKNSWCKYNVSVHNNTVNEFSHKNTLPKAVSEV</sequence>
<dbReference type="Proteomes" id="UP000887159">
    <property type="component" value="Unassembled WGS sequence"/>
</dbReference>
<dbReference type="InterPro" id="IPR049012">
    <property type="entry name" value="Mutator_transp_dom"/>
</dbReference>
<proteinExistence type="predicted"/>
<accession>A0A8X6R8S7</accession>
<dbReference type="Pfam" id="PF20700">
    <property type="entry name" value="Mutator"/>
    <property type="match status" value="1"/>
</dbReference>
<dbReference type="PANTHER" id="PTHR45913">
    <property type="entry name" value="EPM2A-INTERACTING PROTEIN 1"/>
    <property type="match status" value="1"/>
</dbReference>
<reference evidence="2" key="1">
    <citation type="submission" date="2020-08" db="EMBL/GenBank/DDBJ databases">
        <title>Multicomponent nature underlies the extraordinary mechanical properties of spider dragline silk.</title>
        <authorList>
            <person name="Kono N."/>
            <person name="Nakamura H."/>
            <person name="Mori M."/>
            <person name="Yoshida Y."/>
            <person name="Ohtoshi R."/>
            <person name="Malay A.D."/>
            <person name="Moran D.A.P."/>
            <person name="Tomita M."/>
            <person name="Numata K."/>
            <person name="Arakawa K."/>
        </authorList>
    </citation>
    <scope>NUCLEOTIDE SEQUENCE</scope>
</reference>
<protein>
    <submittedName>
        <fullName evidence="2">Zinc finger MYM-type protein 6</fullName>
    </submittedName>
</protein>
<name>A0A8X6R8S7_TRICX</name>